<dbReference type="InterPro" id="IPR011041">
    <property type="entry name" value="Quinoprot_gluc/sorb_DH_b-prop"/>
</dbReference>
<dbReference type="Pfam" id="PF07995">
    <property type="entry name" value="GSDH"/>
    <property type="match status" value="1"/>
</dbReference>
<dbReference type="Proteomes" id="UP001165587">
    <property type="component" value="Unassembled WGS sequence"/>
</dbReference>
<accession>A0AA41XFE2</accession>
<organism evidence="3 4">
    <name type="scientific">Herbiconiux oxytropis</name>
    <dbReference type="NCBI Taxonomy" id="2970915"/>
    <lineage>
        <taxon>Bacteria</taxon>
        <taxon>Bacillati</taxon>
        <taxon>Actinomycetota</taxon>
        <taxon>Actinomycetes</taxon>
        <taxon>Micrococcales</taxon>
        <taxon>Microbacteriaceae</taxon>
        <taxon>Herbiconiux</taxon>
    </lineage>
</organism>
<protein>
    <submittedName>
        <fullName evidence="3">PQQ-dependent sugar dehydrogenase</fullName>
    </submittedName>
</protein>
<dbReference type="InterPro" id="IPR011042">
    <property type="entry name" value="6-blade_b-propeller_TolB-like"/>
</dbReference>
<dbReference type="SUPFAM" id="SSF50952">
    <property type="entry name" value="Soluble quinoprotein glucose dehydrogenase"/>
    <property type="match status" value="1"/>
</dbReference>
<dbReference type="PANTHER" id="PTHR19328">
    <property type="entry name" value="HEDGEHOG-INTERACTING PROTEIN"/>
    <property type="match status" value="1"/>
</dbReference>
<reference evidence="3" key="1">
    <citation type="submission" date="2022-08" db="EMBL/GenBank/DDBJ databases">
        <authorList>
            <person name="Deng Y."/>
            <person name="Han X.-F."/>
            <person name="Zhang Y.-Q."/>
        </authorList>
    </citation>
    <scope>NUCLEOTIDE SEQUENCE</scope>
    <source>
        <strain evidence="3">CPCC 203407</strain>
    </source>
</reference>
<evidence type="ECO:0000313" key="4">
    <source>
        <dbReference type="Proteomes" id="UP001165587"/>
    </source>
</evidence>
<feature type="region of interest" description="Disordered" evidence="1">
    <location>
        <begin position="37"/>
        <end position="74"/>
    </location>
</feature>
<evidence type="ECO:0000313" key="3">
    <source>
        <dbReference type="EMBL" id="MCS5727182.1"/>
    </source>
</evidence>
<proteinExistence type="predicted"/>
<feature type="compositionally biased region" description="Low complexity" evidence="1">
    <location>
        <begin position="37"/>
        <end position="66"/>
    </location>
</feature>
<name>A0AA41XFE2_9MICO</name>
<sequence>MTRTSARARRGLGALVGASVTALVLGACSGVVTAPAMTPPSSSSPPSSSPSASASAPAPDAPTPAAEDLGPLVPSGDPVAVVGGLQAPWSIAQLADGSVFVSERDTARILEVSGGTATPIATVPDVAASGEGGLMGIAALETPTGTYLYAQHTTAGDNRVVRLPLSGTAGARTVGAVEPVLTGLPRASNHNGGRIAFGPDGMLYITAGDASVPTDAQSLDSLGGKILRVAPDGSVPADNPFPGSPIWSVGHRNPQGIAWAADGTMWAAEFGQDTWDEINVITPGANYGWPVVEGIGSDPAFADPVQQWNTDDASPSGIAVVGDTVFMAGLGGERLWTIAFDGAAQEWYQGGQLGRVRDVVRGPGSSVYLLTNNTDGRGTPRDGDDVLYQVGLVAAG</sequence>
<dbReference type="InterPro" id="IPR012938">
    <property type="entry name" value="Glc/Sorbosone_DH"/>
</dbReference>
<dbReference type="AlphaFoldDB" id="A0AA41XFE2"/>
<dbReference type="PROSITE" id="PS51257">
    <property type="entry name" value="PROKAR_LIPOPROTEIN"/>
    <property type="match status" value="1"/>
</dbReference>
<feature type="domain" description="Glucose/Sorbosone dehydrogenase" evidence="2">
    <location>
        <begin position="85"/>
        <end position="377"/>
    </location>
</feature>
<dbReference type="EMBL" id="JANLCK010000009">
    <property type="protein sequence ID" value="MCS5727182.1"/>
    <property type="molecule type" value="Genomic_DNA"/>
</dbReference>
<dbReference type="RefSeq" id="WP_259530154.1">
    <property type="nucleotide sequence ID" value="NZ_JANLCK010000009.1"/>
</dbReference>
<keyword evidence="4" id="KW-1185">Reference proteome</keyword>
<dbReference type="PANTHER" id="PTHR19328:SF13">
    <property type="entry name" value="HIPL1 PROTEIN"/>
    <property type="match status" value="1"/>
</dbReference>
<dbReference type="Gene3D" id="2.120.10.30">
    <property type="entry name" value="TolB, C-terminal domain"/>
    <property type="match status" value="1"/>
</dbReference>
<evidence type="ECO:0000259" key="2">
    <source>
        <dbReference type="Pfam" id="PF07995"/>
    </source>
</evidence>
<evidence type="ECO:0000256" key="1">
    <source>
        <dbReference type="SAM" id="MobiDB-lite"/>
    </source>
</evidence>
<comment type="caution">
    <text evidence="3">The sequence shown here is derived from an EMBL/GenBank/DDBJ whole genome shotgun (WGS) entry which is preliminary data.</text>
</comment>
<gene>
    <name evidence="3" type="ORF">N1028_14875</name>
</gene>